<comment type="caution">
    <text evidence="1">The sequence shown here is derived from an EMBL/GenBank/DDBJ whole genome shotgun (WGS) entry which is preliminary data.</text>
</comment>
<dbReference type="OrthoDB" id="9845558at2"/>
<protein>
    <submittedName>
        <fullName evidence="1">Uncharacterized protein</fullName>
    </submittedName>
</protein>
<organism evidence="1 2">
    <name type="scientific">Paenibacillus thalictri</name>
    <dbReference type="NCBI Taxonomy" id="2527873"/>
    <lineage>
        <taxon>Bacteria</taxon>
        <taxon>Bacillati</taxon>
        <taxon>Bacillota</taxon>
        <taxon>Bacilli</taxon>
        <taxon>Bacillales</taxon>
        <taxon>Paenibacillaceae</taxon>
        <taxon>Paenibacillus</taxon>
    </lineage>
</organism>
<sequence>MAQGDFWERKMRLHTTRPDLLADAIRQAVGREASRVRSYRTENGETVHIMQVVISRLEAVPLTELIVAADPQAIVDVVPLPGSFGLRRSIRLAKRHSRRDLPDVTKYGNELNED</sequence>
<evidence type="ECO:0000313" key="2">
    <source>
        <dbReference type="Proteomes" id="UP000293142"/>
    </source>
</evidence>
<evidence type="ECO:0000313" key="1">
    <source>
        <dbReference type="EMBL" id="TBL81092.1"/>
    </source>
</evidence>
<dbReference type="AlphaFoldDB" id="A0A4V2J4T3"/>
<accession>A0A4V2J4T3</accession>
<reference evidence="1 2" key="1">
    <citation type="submission" date="2019-02" db="EMBL/GenBank/DDBJ databases">
        <title>Paenibacillus sp. nov., isolated from surface-sterilized tissue of Thalictrum simplex L.</title>
        <authorList>
            <person name="Tuo L."/>
        </authorList>
    </citation>
    <scope>NUCLEOTIDE SEQUENCE [LARGE SCALE GENOMIC DNA]</scope>
    <source>
        <strain evidence="1 2">N2SHLJ1</strain>
    </source>
</reference>
<dbReference type="InterPro" id="IPR015867">
    <property type="entry name" value="N-reg_PII/ATP_PRibTrfase_C"/>
</dbReference>
<proteinExistence type="predicted"/>
<dbReference type="Proteomes" id="UP000293142">
    <property type="component" value="Unassembled WGS sequence"/>
</dbReference>
<dbReference type="Gene3D" id="3.30.70.120">
    <property type="match status" value="1"/>
</dbReference>
<gene>
    <name evidence="1" type="ORF">EYB31_03080</name>
</gene>
<dbReference type="EMBL" id="SIRE01000003">
    <property type="protein sequence ID" value="TBL81092.1"/>
    <property type="molecule type" value="Genomic_DNA"/>
</dbReference>
<name>A0A4V2J4T3_9BACL</name>
<keyword evidence="2" id="KW-1185">Reference proteome</keyword>